<gene>
    <name evidence="1" type="ORF">DPMN_164559</name>
</gene>
<dbReference type="AlphaFoldDB" id="A0A9D4EYY5"/>
<dbReference type="Proteomes" id="UP000828390">
    <property type="component" value="Unassembled WGS sequence"/>
</dbReference>
<keyword evidence="2" id="KW-1185">Reference proteome</keyword>
<name>A0A9D4EYY5_DREPO</name>
<dbReference type="EMBL" id="JAIWYP010000008">
    <property type="protein sequence ID" value="KAH3786452.1"/>
    <property type="molecule type" value="Genomic_DNA"/>
</dbReference>
<comment type="caution">
    <text evidence="1">The sequence shown here is derived from an EMBL/GenBank/DDBJ whole genome shotgun (WGS) entry which is preliminary data.</text>
</comment>
<sequence length="148" mass="16577">MEEAKEKKQKEVKRKSTFKPSFSQAKCGEIGIVQAQNKTSNEEVQVKLQKKGKCYLSKSKRGKGPATKINSATELNAMDIGDSDEDNDVCVVCGKFQPETFTLNTNLKFVDWGCCVLCNKWVHLKLCSDVDKLADDSDFLCPNCENEQ</sequence>
<evidence type="ECO:0008006" key="3">
    <source>
        <dbReference type="Google" id="ProtNLM"/>
    </source>
</evidence>
<dbReference type="InterPro" id="IPR013083">
    <property type="entry name" value="Znf_RING/FYVE/PHD"/>
</dbReference>
<protein>
    <recommendedName>
        <fullName evidence="3">PHD-type domain-containing protein</fullName>
    </recommendedName>
</protein>
<reference evidence="1" key="1">
    <citation type="journal article" date="2019" name="bioRxiv">
        <title>The Genome of the Zebra Mussel, Dreissena polymorpha: A Resource for Invasive Species Research.</title>
        <authorList>
            <person name="McCartney M.A."/>
            <person name="Auch B."/>
            <person name="Kono T."/>
            <person name="Mallez S."/>
            <person name="Zhang Y."/>
            <person name="Obille A."/>
            <person name="Becker A."/>
            <person name="Abrahante J.E."/>
            <person name="Garbe J."/>
            <person name="Badalamenti J.P."/>
            <person name="Herman A."/>
            <person name="Mangelson H."/>
            <person name="Liachko I."/>
            <person name="Sullivan S."/>
            <person name="Sone E.D."/>
            <person name="Koren S."/>
            <person name="Silverstein K.A.T."/>
            <person name="Beckman K.B."/>
            <person name="Gohl D.M."/>
        </authorList>
    </citation>
    <scope>NUCLEOTIDE SEQUENCE</scope>
    <source>
        <strain evidence="1">Duluth1</strain>
        <tissue evidence="1">Whole animal</tissue>
    </source>
</reference>
<proteinExistence type="predicted"/>
<reference evidence="1" key="2">
    <citation type="submission" date="2020-11" db="EMBL/GenBank/DDBJ databases">
        <authorList>
            <person name="McCartney M.A."/>
            <person name="Auch B."/>
            <person name="Kono T."/>
            <person name="Mallez S."/>
            <person name="Becker A."/>
            <person name="Gohl D.M."/>
            <person name="Silverstein K.A.T."/>
            <person name="Koren S."/>
            <person name="Bechman K.B."/>
            <person name="Herman A."/>
            <person name="Abrahante J.E."/>
            <person name="Garbe J."/>
        </authorList>
    </citation>
    <scope>NUCLEOTIDE SEQUENCE</scope>
    <source>
        <strain evidence="1">Duluth1</strain>
        <tissue evidence="1">Whole animal</tissue>
    </source>
</reference>
<dbReference type="SUPFAM" id="SSF57903">
    <property type="entry name" value="FYVE/PHD zinc finger"/>
    <property type="match status" value="1"/>
</dbReference>
<organism evidence="1 2">
    <name type="scientific">Dreissena polymorpha</name>
    <name type="common">Zebra mussel</name>
    <name type="synonym">Mytilus polymorpha</name>
    <dbReference type="NCBI Taxonomy" id="45954"/>
    <lineage>
        <taxon>Eukaryota</taxon>
        <taxon>Metazoa</taxon>
        <taxon>Spiralia</taxon>
        <taxon>Lophotrochozoa</taxon>
        <taxon>Mollusca</taxon>
        <taxon>Bivalvia</taxon>
        <taxon>Autobranchia</taxon>
        <taxon>Heteroconchia</taxon>
        <taxon>Euheterodonta</taxon>
        <taxon>Imparidentia</taxon>
        <taxon>Neoheterodontei</taxon>
        <taxon>Myida</taxon>
        <taxon>Dreissenoidea</taxon>
        <taxon>Dreissenidae</taxon>
        <taxon>Dreissena</taxon>
    </lineage>
</organism>
<dbReference type="InterPro" id="IPR011011">
    <property type="entry name" value="Znf_FYVE_PHD"/>
</dbReference>
<evidence type="ECO:0000313" key="2">
    <source>
        <dbReference type="Proteomes" id="UP000828390"/>
    </source>
</evidence>
<evidence type="ECO:0000313" key="1">
    <source>
        <dbReference type="EMBL" id="KAH3786452.1"/>
    </source>
</evidence>
<accession>A0A9D4EYY5</accession>
<dbReference type="Gene3D" id="3.30.40.10">
    <property type="entry name" value="Zinc/RING finger domain, C3HC4 (zinc finger)"/>
    <property type="match status" value="1"/>
</dbReference>